<protein>
    <submittedName>
        <fullName evidence="7">Dissimilatory-type sulfite reductase subunit alpha</fullName>
    </submittedName>
</protein>
<keyword evidence="2" id="KW-0479">Metal-binding</keyword>
<dbReference type="GO" id="GO:0046872">
    <property type="term" value="F:metal ion binding"/>
    <property type="evidence" value="ECO:0007669"/>
    <property type="project" value="UniProtKB-KW"/>
</dbReference>
<dbReference type="Pfam" id="PF03460">
    <property type="entry name" value="NIR_SIR_ferr"/>
    <property type="match status" value="1"/>
</dbReference>
<sequence length="407" mass="45682">MADDFPKTPLLDELESGPWPSFVTEIKMAAKENAASKDLLGLLEQSYVEKICHWKHGGIVGVLGYGGGVIGRYNDLPEKYPNISHFHTMRINQPSGWYYTTEALRKICDIWDEHGSGLTNMHGSTGDIILLGTTTDELEPTFQELAKEGFDIGGSGSDVRTPSCCLGQSRCEWACYDTMGACYDFTMAFQDELHRPAFPYKFKFKFSGCPNDCVAAVARADLSFIGTWRDDIRMDKAAVTEYASNGVDVQKEIVELCPAKCMAWDGKELSIDNSYCRHCMHCINVMPKALRPGTDTGACILIGSKAPIIEGALLSSVLIPFIKMEPPYQEIKDLVEEIWDLWCEEGKNRERIGEFIQRMGMGNFLEEIGVEPTAEMVAFPRENPYVFYEEYFEEGDEDDEEEEADAE</sequence>
<keyword evidence="1" id="KW-0004">4Fe-4S</keyword>
<evidence type="ECO:0000256" key="2">
    <source>
        <dbReference type="ARBA" id="ARBA00022723"/>
    </source>
</evidence>
<dbReference type="GO" id="GO:0009337">
    <property type="term" value="C:sulfite reductase complex (NADPH)"/>
    <property type="evidence" value="ECO:0007669"/>
    <property type="project" value="TreeGrafter"/>
</dbReference>
<dbReference type="InterPro" id="IPR006067">
    <property type="entry name" value="NO2/SO3_Rdtase_4Fe4S_dom"/>
</dbReference>
<dbReference type="NCBIfam" id="TIGR02064">
    <property type="entry name" value="dsrA"/>
    <property type="match status" value="1"/>
</dbReference>
<dbReference type="SUPFAM" id="SSF54862">
    <property type="entry name" value="4Fe-4S ferredoxins"/>
    <property type="match status" value="1"/>
</dbReference>
<keyword evidence="3" id="KW-0408">Iron</keyword>
<evidence type="ECO:0000256" key="4">
    <source>
        <dbReference type="ARBA" id="ARBA00023014"/>
    </source>
</evidence>
<dbReference type="InterPro" id="IPR005117">
    <property type="entry name" value="NiRdtase/SiRdtase_haem-b_fer"/>
</dbReference>
<organism evidence="7 8">
    <name type="scientific">candidate division LCP-89 bacterium B3_LCP</name>
    <dbReference type="NCBI Taxonomy" id="2012998"/>
    <lineage>
        <taxon>Bacteria</taxon>
        <taxon>Pseudomonadati</taxon>
        <taxon>Bacteria division LCP-89</taxon>
    </lineage>
</organism>
<accession>A0A532V0S9</accession>
<dbReference type="AlphaFoldDB" id="A0A532V0S9"/>
<dbReference type="PANTHER" id="PTHR11493:SF54">
    <property type="entry name" value="ANAEROBIC SULFITE REDUCTASE SUBUNIT C"/>
    <property type="match status" value="1"/>
</dbReference>
<name>A0A532V0S9_UNCL8</name>
<dbReference type="Gene3D" id="6.10.140.1420">
    <property type="match status" value="1"/>
</dbReference>
<dbReference type="Pfam" id="PF01077">
    <property type="entry name" value="NIR_SIR"/>
    <property type="match status" value="1"/>
</dbReference>
<feature type="domain" description="Nitrite/sulphite reductase 4Fe-4S" evidence="5">
    <location>
        <begin position="155"/>
        <end position="370"/>
    </location>
</feature>
<evidence type="ECO:0000256" key="3">
    <source>
        <dbReference type="ARBA" id="ARBA00023004"/>
    </source>
</evidence>
<reference evidence="7 8" key="1">
    <citation type="submission" date="2017-06" db="EMBL/GenBank/DDBJ databases">
        <title>Novel microbial phyla capable of carbon fixation and sulfur reduction in deep-sea sediments.</title>
        <authorList>
            <person name="Huang J."/>
            <person name="Baker B."/>
            <person name="Wang Y."/>
        </authorList>
    </citation>
    <scope>NUCLEOTIDE SEQUENCE [LARGE SCALE GENOMIC DNA]</scope>
    <source>
        <strain evidence="7">B3_LCP</strain>
    </source>
</reference>
<comment type="caution">
    <text evidence="7">The sequence shown here is derived from an EMBL/GenBank/DDBJ whole genome shotgun (WGS) entry which is preliminary data.</text>
</comment>
<keyword evidence="4" id="KW-0411">Iron-sulfur</keyword>
<dbReference type="GO" id="GO:0051539">
    <property type="term" value="F:4 iron, 4 sulfur cluster binding"/>
    <property type="evidence" value="ECO:0007669"/>
    <property type="project" value="UniProtKB-KW"/>
</dbReference>
<dbReference type="InterPro" id="IPR045854">
    <property type="entry name" value="NO2/SO3_Rdtase_4Fe4S_sf"/>
</dbReference>
<evidence type="ECO:0000313" key="7">
    <source>
        <dbReference type="EMBL" id="TKJ40801.1"/>
    </source>
</evidence>
<evidence type="ECO:0000256" key="1">
    <source>
        <dbReference type="ARBA" id="ARBA00022485"/>
    </source>
</evidence>
<dbReference type="GO" id="GO:0018551">
    <property type="term" value="F:dissimilatory sulfite reductase (NADH) activity"/>
    <property type="evidence" value="ECO:0007669"/>
    <property type="project" value="InterPro"/>
</dbReference>
<feature type="domain" description="Nitrite/Sulfite reductase ferredoxin-like" evidence="6">
    <location>
        <begin position="85"/>
        <end position="147"/>
    </location>
</feature>
<dbReference type="Proteomes" id="UP000319619">
    <property type="component" value="Unassembled WGS sequence"/>
</dbReference>
<dbReference type="PANTHER" id="PTHR11493">
    <property type="entry name" value="SULFITE REDUCTASE [NADPH] SUBUNIT BETA-RELATED"/>
    <property type="match status" value="1"/>
</dbReference>
<dbReference type="EMBL" id="NJBN01000004">
    <property type="protein sequence ID" value="TKJ40801.1"/>
    <property type="molecule type" value="Genomic_DNA"/>
</dbReference>
<gene>
    <name evidence="7" type="primary">dsrA</name>
    <name evidence="7" type="ORF">CEE37_07505</name>
</gene>
<dbReference type="InterPro" id="IPR011806">
    <property type="entry name" value="DsrA"/>
</dbReference>
<dbReference type="GO" id="GO:0000103">
    <property type="term" value="P:sulfate assimilation"/>
    <property type="evidence" value="ECO:0007669"/>
    <property type="project" value="TreeGrafter"/>
</dbReference>
<evidence type="ECO:0000259" key="6">
    <source>
        <dbReference type="Pfam" id="PF03460"/>
    </source>
</evidence>
<dbReference type="GO" id="GO:0016002">
    <property type="term" value="F:sulfite reductase activity"/>
    <property type="evidence" value="ECO:0007669"/>
    <property type="project" value="TreeGrafter"/>
</dbReference>
<dbReference type="SUPFAM" id="SSF55124">
    <property type="entry name" value="Nitrite/Sulfite reductase N-terminal domain-like"/>
    <property type="match status" value="1"/>
</dbReference>
<dbReference type="GO" id="GO:0020037">
    <property type="term" value="F:heme binding"/>
    <property type="evidence" value="ECO:0007669"/>
    <property type="project" value="InterPro"/>
</dbReference>
<dbReference type="Gene3D" id="3.30.413.10">
    <property type="entry name" value="Sulfite Reductase Hemoprotein, domain 1"/>
    <property type="match status" value="1"/>
</dbReference>
<dbReference type="Gene3D" id="3.30.70.20">
    <property type="match status" value="1"/>
</dbReference>
<proteinExistence type="predicted"/>
<dbReference type="InterPro" id="IPR045169">
    <property type="entry name" value="NO2/SO3_Rdtase_4Fe4S_prot"/>
</dbReference>
<dbReference type="Gene3D" id="3.30.70.2500">
    <property type="match status" value="1"/>
</dbReference>
<dbReference type="GO" id="GO:0050311">
    <property type="term" value="F:sulfite reductase (ferredoxin) activity"/>
    <property type="evidence" value="ECO:0007669"/>
    <property type="project" value="TreeGrafter"/>
</dbReference>
<dbReference type="SUPFAM" id="SSF56014">
    <property type="entry name" value="Nitrite and sulphite reductase 4Fe-4S domain-like"/>
    <property type="match status" value="1"/>
</dbReference>
<evidence type="ECO:0000259" key="5">
    <source>
        <dbReference type="Pfam" id="PF01077"/>
    </source>
</evidence>
<dbReference type="InterPro" id="IPR036136">
    <property type="entry name" value="Nit/Sulf_reduc_fer-like_dom_sf"/>
</dbReference>
<evidence type="ECO:0000313" key="8">
    <source>
        <dbReference type="Proteomes" id="UP000319619"/>
    </source>
</evidence>